<evidence type="ECO:0000313" key="2">
    <source>
        <dbReference type="EnsemblPlants" id="LPERR06G12250.1"/>
    </source>
</evidence>
<dbReference type="InterPro" id="IPR057619">
    <property type="entry name" value="PH_PHS1"/>
</dbReference>
<dbReference type="eggNOG" id="ENOG502RYMD">
    <property type="taxonomic scope" value="Eukaryota"/>
</dbReference>
<reference evidence="2" key="3">
    <citation type="submission" date="2015-04" db="UniProtKB">
        <authorList>
            <consortium name="EnsemblPlants"/>
        </authorList>
    </citation>
    <scope>IDENTIFICATION</scope>
</reference>
<evidence type="ECO:0000313" key="3">
    <source>
        <dbReference type="Proteomes" id="UP000032180"/>
    </source>
</evidence>
<evidence type="ECO:0000259" key="1">
    <source>
        <dbReference type="Pfam" id="PF25349"/>
    </source>
</evidence>
<reference evidence="3" key="2">
    <citation type="submission" date="2013-12" db="EMBL/GenBank/DDBJ databases">
        <authorList>
            <person name="Yu Y."/>
            <person name="Lee S."/>
            <person name="de Baynast K."/>
            <person name="Wissotski M."/>
            <person name="Liu L."/>
            <person name="Talag J."/>
            <person name="Goicoechea J."/>
            <person name="Angelova A."/>
            <person name="Jetty R."/>
            <person name="Kudrna D."/>
            <person name="Golser W."/>
            <person name="Rivera L."/>
            <person name="Zhang J."/>
            <person name="Wing R."/>
        </authorList>
    </citation>
    <scope>NUCLEOTIDE SEQUENCE</scope>
</reference>
<dbReference type="EnsemblPlants" id="LPERR06G12250.1">
    <property type="protein sequence ID" value="LPERR06G12250.1"/>
    <property type="gene ID" value="LPERR06G12250"/>
</dbReference>
<dbReference type="Proteomes" id="UP000032180">
    <property type="component" value="Chromosome 6"/>
</dbReference>
<feature type="domain" description="Poor homologous synapsis 1 PH" evidence="1">
    <location>
        <begin position="2"/>
        <end position="32"/>
    </location>
</feature>
<organism evidence="2 3">
    <name type="scientific">Leersia perrieri</name>
    <dbReference type="NCBI Taxonomy" id="77586"/>
    <lineage>
        <taxon>Eukaryota</taxon>
        <taxon>Viridiplantae</taxon>
        <taxon>Streptophyta</taxon>
        <taxon>Embryophyta</taxon>
        <taxon>Tracheophyta</taxon>
        <taxon>Spermatophyta</taxon>
        <taxon>Magnoliopsida</taxon>
        <taxon>Liliopsida</taxon>
        <taxon>Poales</taxon>
        <taxon>Poaceae</taxon>
        <taxon>BOP clade</taxon>
        <taxon>Oryzoideae</taxon>
        <taxon>Oryzeae</taxon>
        <taxon>Oryzinae</taxon>
        <taxon>Leersia</taxon>
    </lineage>
</organism>
<sequence>MQIQKFALRFPHLSDAESFLNCVKDLKECSTDSMDIIPSGSDYLCEDSSASEYIASSGIHRPHDTISFEEPDQAIHRTETPALGYHEEPDEPIHRIEAPALSQHEAPALSQHEAPAFGQHEASAFGHHEAPAFGHHQAPQQILQPVLATNIDTIFSGFPPSFTDMLTQFSCKLDKVATTAAKESDASKETDDIMTRMKTYMADGAFHDMLYKLDKVIDELGGDLSL</sequence>
<reference evidence="2 3" key="1">
    <citation type="submission" date="2012-08" db="EMBL/GenBank/DDBJ databases">
        <title>Oryza genome evolution.</title>
        <authorList>
            <person name="Wing R.A."/>
        </authorList>
    </citation>
    <scope>NUCLEOTIDE SEQUENCE</scope>
</reference>
<dbReference type="AlphaFoldDB" id="A0A0D9WQ68"/>
<keyword evidence="3" id="KW-1185">Reference proteome</keyword>
<dbReference type="HOGENOM" id="CLU_044780_1_0_1"/>
<dbReference type="Gramene" id="LPERR06G12250.1">
    <property type="protein sequence ID" value="LPERR06G12250.1"/>
    <property type="gene ID" value="LPERR06G12250"/>
</dbReference>
<name>A0A0D9WQ68_9ORYZ</name>
<accession>A0A0D9WQ68</accession>
<protein>
    <recommendedName>
        <fullName evidence="1">Poor homologous synapsis 1 PH domain-containing protein</fullName>
    </recommendedName>
</protein>
<dbReference type="Pfam" id="PF25349">
    <property type="entry name" value="PH_PHS1"/>
    <property type="match status" value="1"/>
</dbReference>
<proteinExistence type="predicted"/>